<reference evidence="3" key="1">
    <citation type="submission" date="2023-03" db="EMBL/GenBank/DDBJ databases">
        <title>Massive genome expansion in bonnet fungi (Mycena s.s.) driven by repeated elements and novel gene families across ecological guilds.</title>
        <authorList>
            <consortium name="Lawrence Berkeley National Laboratory"/>
            <person name="Harder C.B."/>
            <person name="Miyauchi S."/>
            <person name="Viragh M."/>
            <person name="Kuo A."/>
            <person name="Thoen E."/>
            <person name="Andreopoulos B."/>
            <person name="Lu D."/>
            <person name="Skrede I."/>
            <person name="Drula E."/>
            <person name="Henrissat B."/>
            <person name="Morin E."/>
            <person name="Kohler A."/>
            <person name="Barry K."/>
            <person name="LaButti K."/>
            <person name="Morin E."/>
            <person name="Salamov A."/>
            <person name="Lipzen A."/>
            <person name="Mereny Z."/>
            <person name="Hegedus B."/>
            <person name="Baldrian P."/>
            <person name="Stursova M."/>
            <person name="Weitz H."/>
            <person name="Taylor A."/>
            <person name="Grigoriev I.V."/>
            <person name="Nagy L.G."/>
            <person name="Martin F."/>
            <person name="Kauserud H."/>
        </authorList>
    </citation>
    <scope>NUCLEOTIDE SEQUENCE</scope>
    <source>
        <strain evidence="3">CBHHK067</strain>
    </source>
</reference>
<keyword evidence="1" id="KW-0812">Transmembrane</keyword>
<keyword evidence="4" id="KW-1185">Reference proteome</keyword>
<organism evidence="3 4">
    <name type="scientific">Mycena rosella</name>
    <name type="common">Pink bonnet</name>
    <name type="synonym">Agaricus rosellus</name>
    <dbReference type="NCBI Taxonomy" id="1033263"/>
    <lineage>
        <taxon>Eukaryota</taxon>
        <taxon>Fungi</taxon>
        <taxon>Dikarya</taxon>
        <taxon>Basidiomycota</taxon>
        <taxon>Agaricomycotina</taxon>
        <taxon>Agaricomycetes</taxon>
        <taxon>Agaricomycetidae</taxon>
        <taxon>Agaricales</taxon>
        <taxon>Marasmiineae</taxon>
        <taxon>Mycenaceae</taxon>
        <taxon>Mycena</taxon>
    </lineage>
</organism>
<evidence type="ECO:0000313" key="3">
    <source>
        <dbReference type="EMBL" id="KAJ7691025.1"/>
    </source>
</evidence>
<dbReference type="EMBL" id="JARKIE010000061">
    <property type="protein sequence ID" value="KAJ7691025.1"/>
    <property type="molecule type" value="Genomic_DNA"/>
</dbReference>
<evidence type="ECO:0000313" key="4">
    <source>
        <dbReference type="Proteomes" id="UP001221757"/>
    </source>
</evidence>
<evidence type="ECO:0000259" key="2">
    <source>
        <dbReference type="Pfam" id="PF20151"/>
    </source>
</evidence>
<sequence>MASPPPPTPAQAEIDELILLVQDSKTTSYFAIAALSFLIYDHILSLDHEIEFIWKRRKSLASYVYIWFEGVSSTLIIATVDVILLMRVWILFAKSSRLLYILAPMMLVEIGIMFFIAAFTILHSNQYVHIGPILPGCYSTTVPKYFTLYPVPSLVVTFTMFILTVYNCTMRLGLSFTSRNAMPLVNLFLRDGVYWFLAVVAVNPPQIIIWAVARPTLTEILIIPSIVVYSIIGSRVLLNIMEIMAIGVVHHQIVTV</sequence>
<dbReference type="Pfam" id="PF20151">
    <property type="entry name" value="DUF6533"/>
    <property type="match status" value="1"/>
</dbReference>
<feature type="transmembrane region" description="Helical" evidence="1">
    <location>
        <begin position="64"/>
        <end position="86"/>
    </location>
</feature>
<comment type="caution">
    <text evidence="3">The sequence shown here is derived from an EMBL/GenBank/DDBJ whole genome shotgun (WGS) entry which is preliminary data.</text>
</comment>
<dbReference type="Proteomes" id="UP001221757">
    <property type="component" value="Unassembled WGS sequence"/>
</dbReference>
<feature type="transmembrane region" description="Helical" evidence="1">
    <location>
        <begin position="193"/>
        <end position="213"/>
    </location>
</feature>
<evidence type="ECO:0000256" key="1">
    <source>
        <dbReference type="SAM" id="Phobius"/>
    </source>
</evidence>
<protein>
    <recommendedName>
        <fullName evidence="2">DUF6533 domain-containing protein</fullName>
    </recommendedName>
</protein>
<keyword evidence="1" id="KW-0472">Membrane</keyword>
<feature type="transmembrane region" description="Helical" evidence="1">
    <location>
        <begin position="98"/>
        <end position="122"/>
    </location>
</feature>
<dbReference type="InterPro" id="IPR045340">
    <property type="entry name" value="DUF6533"/>
</dbReference>
<proteinExistence type="predicted"/>
<name>A0AAD7DJJ5_MYCRO</name>
<gene>
    <name evidence="3" type="ORF">B0H17DRAFT_1201370</name>
</gene>
<keyword evidence="1" id="KW-1133">Transmembrane helix</keyword>
<feature type="transmembrane region" description="Helical" evidence="1">
    <location>
        <begin position="219"/>
        <end position="238"/>
    </location>
</feature>
<accession>A0AAD7DJJ5</accession>
<feature type="domain" description="DUF6533" evidence="2">
    <location>
        <begin position="29"/>
        <end position="66"/>
    </location>
</feature>
<dbReference type="AlphaFoldDB" id="A0AAD7DJJ5"/>
<feature type="transmembrane region" description="Helical" evidence="1">
    <location>
        <begin position="151"/>
        <end position="172"/>
    </location>
</feature>